<dbReference type="EMBL" id="KL584768">
    <property type="protein sequence ID" value="KEQ92810.1"/>
    <property type="molecule type" value="Genomic_DNA"/>
</dbReference>
<name>A0A074Y518_AURSE</name>
<dbReference type="InParanoid" id="A0A074Y518"/>
<keyword evidence="2" id="KW-1185">Reference proteome</keyword>
<protein>
    <submittedName>
        <fullName evidence="1">Uncharacterized protein</fullName>
    </submittedName>
</protein>
<reference evidence="1 2" key="1">
    <citation type="journal article" date="2014" name="BMC Genomics">
        <title>Genome sequencing of four Aureobasidium pullulans varieties: biotechnological potential, stress tolerance, and description of new species.</title>
        <authorList>
            <person name="Gostin Ar C."/>
            <person name="Ohm R.A."/>
            <person name="Kogej T."/>
            <person name="Sonjak S."/>
            <person name="Turk M."/>
            <person name="Zajc J."/>
            <person name="Zalar P."/>
            <person name="Grube M."/>
            <person name="Sun H."/>
            <person name="Han J."/>
            <person name="Sharma A."/>
            <person name="Chiniquy J."/>
            <person name="Ngan C.Y."/>
            <person name="Lipzen A."/>
            <person name="Barry K."/>
            <person name="Grigoriev I.V."/>
            <person name="Gunde-Cimerman N."/>
        </authorList>
    </citation>
    <scope>NUCLEOTIDE SEQUENCE [LARGE SCALE GENOMIC DNA]</scope>
    <source>
        <strain evidence="1 2">EXF-2481</strain>
    </source>
</reference>
<dbReference type="GeneID" id="25364484"/>
<dbReference type="OrthoDB" id="10384367at2759"/>
<dbReference type="RefSeq" id="XP_013341311.1">
    <property type="nucleotide sequence ID" value="XM_013485857.1"/>
</dbReference>
<organism evidence="1 2">
    <name type="scientific">Aureobasidium subglaciale (strain EXF-2481)</name>
    <name type="common">Aureobasidium pullulans var. subglaciale</name>
    <dbReference type="NCBI Taxonomy" id="1043005"/>
    <lineage>
        <taxon>Eukaryota</taxon>
        <taxon>Fungi</taxon>
        <taxon>Dikarya</taxon>
        <taxon>Ascomycota</taxon>
        <taxon>Pezizomycotina</taxon>
        <taxon>Dothideomycetes</taxon>
        <taxon>Dothideomycetidae</taxon>
        <taxon>Dothideales</taxon>
        <taxon>Saccotheciaceae</taxon>
        <taxon>Aureobasidium</taxon>
    </lineage>
</organism>
<evidence type="ECO:0000313" key="1">
    <source>
        <dbReference type="EMBL" id="KEQ92810.1"/>
    </source>
</evidence>
<evidence type="ECO:0000313" key="2">
    <source>
        <dbReference type="Proteomes" id="UP000030641"/>
    </source>
</evidence>
<sequence length="172" mass="19616">MQFIEAQLLSSFGRIADMKMCYDRAGHHNGKDDNATKISADERTECQRETAHHADKSHERLRARCRELSIFRGNQRVFGCETCFYIVIPSSCIITRSSLDRDNNTAQQITTDNIVDALSWRGPKIPSCPLKHNDNAICIALKEMKMLGTTGRRMISEMRLESVAMVFKMRTT</sequence>
<dbReference type="Proteomes" id="UP000030641">
    <property type="component" value="Unassembled WGS sequence"/>
</dbReference>
<dbReference type="AlphaFoldDB" id="A0A074Y518"/>
<accession>A0A074Y518</accession>
<proteinExistence type="predicted"/>
<gene>
    <name evidence="1" type="ORF">AUEXF2481DRAFT_31681</name>
</gene>
<dbReference type="HOGENOM" id="CLU_1554957_0_0_1"/>